<feature type="compositionally biased region" description="Polar residues" evidence="2">
    <location>
        <begin position="293"/>
        <end position="302"/>
    </location>
</feature>
<feature type="compositionally biased region" description="Basic and acidic residues" evidence="2">
    <location>
        <begin position="220"/>
        <end position="231"/>
    </location>
</feature>
<evidence type="ECO:0000256" key="1">
    <source>
        <dbReference type="ARBA" id="ARBA00004430"/>
    </source>
</evidence>
<dbReference type="InterPro" id="IPR032675">
    <property type="entry name" value="LRR_dom_sf"/>
</dbReference>
<evidence type="ECO:0008006" key="4">
    <source>
        <dbReference type="Google" id="ProtNLM"/>
    </source>
</evidence>
<organism evidence="3">
    <name type="scientific">Tetraselmis chuii</name>
    <dbReference type="NCBI Taxonomy" id="63592"/>
    <lineage>
        <taxon>Eukaryota</taxon>
        <taxon>Viridiplantae</taxon>
        <taxon>Chlorophyta</taxon>
        <taxon>core chlorophytes</taxon>
        <taxon>Chlorodendrophyceae</taxon>
        <taxon>Chlorodendrales</taxon>
        <taxon>Chlorodendraceae</taxon>
        <taxon>Tetraselmis</taxon>
    </lineage>
</organism>
<dbReference type="SUPFAM" id="SSF52058">
    <property type="entry name" value="L domain-like"/>
    <property type="match status" value="1"/>
</dbReference>
<proteinExistence type="predicted"/>
<evidence type="ECO:0000313" key="3">
    <source>
        <dbReference type="EMBL" id="CAD9199798.1"/>
    </source>
</evidence>
<dbReference type="PANTHER" id="PTHR48065:SF75">
    <property type="entry name" value="LEUCINE-RICH REPEAT-CONTAINING N-TERMINAL PLANT-TYPE DOMAIN-CONTAINING PROTEIN"/>
    <property type="match status" value="1"/>
</dbReference>
<dbReference type="PANTHER" id="PTHR48065">
    <property type="entry name" value="OS10G0469600 PROTEIN"/>
    <property type="match status" value="1"/>
</dbReference>
<protein>
    <recommendedName>
        <fullName evidence="4">Leucine-rich repeat-containing N-terminal plant-type domain-containing protein</fullName>
    </recommendedName>
</protein>
<gene>
    <name evidence="3" type="ORF">TCHU04912_LOCUS2031</name>
</gene>
<name>A0A7S1SIB5_9CHLO</name>
<dbReference type="EMBL" id="HBGG01004357">
    <property type="protein sequence ID" value="CAD9199798.1"/>
    <property type="molecule type" value="Transcribed_RNA"/>
</dbReference>
<comment type="subcellular location">
    <subcellularLocation>
        <location evidence="1">Cytoplasm</location>
        <location evidence="1">Cytoskeleton</location>
        <location evidence="1">Cilium axoneme</location>
    </subcellularLocation>
</comment>
<dbReference type="Pfam" id="PF00560">
    <property type="entry name" value="LRR_1"/>
    <property type="match status" value="1"/>
</dbReference>
<dbReference type="Gene3D" id="3.80.10.10">
    <property type="entry name" value="Ribonuclease Inhibitor"/>
    <property type="match status" value="1"/>
</dbReference>
<dbReference type="GO" id="GO:0005930">
    <property type="term" value="C:axoneme"/>
    <property type="evidence" value="ECO:0007669"/>
    <property type="project" value="UniProtKB-SubCell"/>
</dbReference>
<accession>A0A7S1SIB5</accession>
<evidence type="ECO:0000256" key="2">
    <source>
        <dbReference type="SAM" id="MobiDB-lite"/>
    </source>
</evidence>
<feature type="region of interest" description="Disordered" evidence="2">
    <location>
        <begin position="219"/>
        <end position="302"/>
    </location>
</feature>
<reference evidence="3" key="1">
    <citation type="submission" date="2021-01" db="EMBL/GenBank/DDBJ databases">
        <authorList>
            <person name="Corre E."/>
            <person name="Pelletier E."/>
            <person name="Niang G."/>
            <person name="Scheremetjew M."/>
            <person name="Finn R."/>
            <person name="Kale V."/>
            <person name="Holt S."/>
            <person name="Cochrane G."/>
            <person name="Meng A."/>
            <person name="Brown T."/>
            <person name="Cohen L."/>
        </authorList>
    </citation>
    <scope>NUCLEOTIDE SEQUENCE</scope>
    <source>
        <strain evidence="3">PLY429</strain>
    </source>
</reference>
<dbReference type="InterPro" id="IPR001611">
    <property type="entry name" value="Leu-rich_rpt"/>
</dbReference>
<dbReference type="AlphaFoldDB" id="A0A7S1SIB5"/>
<dbReference type="Pfam" id="PF13855">
    <property type="entry name" value="LRR_8"/>
    <property type="match status" value="1"/>
</dbReference>
<sequence>MPHQGACQHLPHVNAIDMSGNQLTGPLPFSFASSMPRLKMLNLSHNSFSGSIPRMWGNFSNLELIDVSRNDITGLTPQTLTFLRSLKLLVLDYNCRICGQLAKHFHEGVMVSTKGTNIDSWMCRFEDCHQSTSVFNAQIAVTVSAVSGFLGACFITKLLRRRQGVPAMTVEAGLEKEKEMVPPDLMDCVGSLVLMPGFGNQIFVALPLSQELPTFQRRTLLGDKGQERNDTESPPSPSSEIEAAIDVEVERPSDGSSGATAEDEGRIAIDENVDDTVQAPIMPTTEESVTEDIPNSSGGEEG</sequence>